<dbReference type="Proteomes" id="UP001172083">
    <property type="component" value="Unassembled WGS sequence"/>
</dbReference>
<accession>A0ABT8LIS3</accession>
<dbReference type="EMBL" id="JAUJEB010000012">
    <property type="protein sequence ID" value="MDN5216926.1"/>
    <property type="molecule type" value="Genomic_DNA"/>
</dbReference>
<sequence length="649" mass="72936">MKKVNSYIILAVLISVFGCDHSYRSPDKNIPAAITKDPVLIPSHVLKDSPVQNRSHPLSKKINEFLDNQLRVDNFEATSYRKVDYLKVIDRQVRAMLTYQDSSGRIIDPVEKTEKYYTTPCYAHSVAALLASSYIKKEDNLALSGMKALDIALTDMVNATVNGNHGDFYTWPVMLAYKLYRPFVSEERLRSWDKMLQSIDIAKLYRTYNQAEGNNWVLVHSAGEFLRATTGFTAFDYMEKMLGLQLANFTALGMYNEHGNPLPYDLFARHYMSGMLQLGYGGQQLEALRDHLWKGAWMSLFMQSPFGELPTGYRSSHHIWNEAEQCVIFEIYALAYAKRGSDREAGAFKRAAHLSLDAINRWIRSDGSGYIVKNRYPIENRHGYEGYSMHTCYNMLATSMLAQAWQFADDAITEYPSPADVGGFVVPILEPFHKVFANAGGTYLEYETRGDEKYNPTGFIRAHIKDGNPQLGPSNGLAPYFSGEGINIATGPSWQSADGSWVALAELRPKKPKVEILEESVAAVKFSLTYELGNSERIPDKITIIETFLIANGKITVTNEFKGLTGKKRINWPMLVFDGKETVKADLQPSDVSLELRGKGVNFKILSPGNIKLERSGRPLKHVNGIAEVVFAEFSGDKVSYMLQSKEGI</sequence>
<organism evidence="1 2">
    <name type="scientific">Agaribacillus aureus</name>
    <dbReference type="NCBI Taxonomy" id="3051825"/>
    <lineage>
        <taxon>Bacteria</taxon>
        <taxon>Pseudomonadati</taxon>
        <taxon>Bacteroidota</taxon>
        <taxon>Cytophagia</taxon>
        <taxon>Cytophagales</taxon>
        <taxon>Splendidivirgaceae</taxon>
        <taxon>Agaribacillus</taxon>
    </lineage>
</organism>
<evidence type="ECO:0000313" key="2">
    <source>
        <dbReference type="Proteomes" id="UP001172083"/>
    </source>
</evidence>
<gene>
    <name evidence="1" type="ORF">QQ020_32950</name>
</gene>
<comment type="caution">
    <text evidence="1">The sequence shown here is derived from an EMBL/GenBank/DDBJ whole genome shotgun (WGS) entry which is preliminary data.</text>
</comment>
<dbReference type="RefSeq" id="WP_346762264.1">
    <property type="nucleotide sequence ID" value="NZ_JAUJEB010000012.1"/>
</dbReference>
<dbReference type="PROSITE" id="PS51257">
    <property type="entry name" value="PROKAR_LIPOPROTEIN"/>
    <property type="match status" value="1"/>
</dbReference>
<keyword evidence="2" id="KW-1185">Reference proteome</keyword>
<name>A0ABT8LIS3_9BACT</name>
<reference evidence="1" key="1">
    <citation type="submission" date="2023-06" db="EMBL/GenBank/DDBJ databases">
        <title>Genomic of Agaribacillus aureum.</title>
        <authorList>
            <person name="Wang G."/>
        </authorList>
    </citation>
    <scope>NUCLEOTIDE SEQUENCE</scope>
    <source>
        <strain evidence="1">BMA12</strain>
    </source>
</reference>
<protein>
    <submittedName>
        <fullName evidence="1">Uncharacterized protein</fullName>
    </submittedName>
</protein>
<proteinExistence type="predicted"/>
<evidence type="ECO:0000313" key="1">
    <source>
        <dbReference type="EMBL" id="MDN5216926.1"/>
    </source>
</evidence>